<evidence type="ECO:0000313" key="4">
    <source>
        <dbReference type="Proteomes" id="UP000245735"/>
    </source>
</evidence>
<evidence type="ECO:0000313" key="3">
    <source>
        <dbReference type="EMBL" id="PWT37224.1"/>
    </source>
</evidence>
<feature type="region of interest" description="Disordered" evidence="1">
    <location>
        <begin position="102"/>
        <end position="129"/>
    </location>
</feature>
<dbReference type="InterPro" id="IPR036779">
    <property type="entry name" value="LysM_dom_sf"/>
</dbReference>
<dbReference type="InterPro" id="IPR018392">
    <property type="entry name" value="LysM"/>
</dbReference>
<gene>
    <name evidence="3" type="ORF">DKZ35_06245</name>
</gene>
<evidence type="ECO:0000259" key="2">
    <source>
        <dbReference type="PROSITE" id="PS51782"/>
    </source>
</evidence>
<dbReference type="AlphaFoldDB" id="A0ABD6Y5L4"/>
<dbReference type="SUPFAM" id="SSF54106">
    <property type="entry name" value="LysM domain"/>
    <property type="match status" value="1"/>
</dbReference>
<protein>
    <submittedName>
        <fullName evidence="3">LysM domain-containing protein</fullName>
    </submittedName>
</protein>
<name>A0ABD6Y5L4_LIMRT</name>
<accession>A0ABD6Y5L4</accession>
<dbReference type="SMART" id="SM00257">
    <property type="entry name" value="LysM"/>
    <property type="match status" value="1"/>
</dbReference>
<comment type="caution">
    <text evidence="3">The sequence shown here is derived from an EMBL/GenBank/DDBJ whole genome shotgun (WGS) entry which is preliminary data.</text>
</comment>
<dbReference type="PROSITE" id="PS51782">
    <property type="entry name" value="LYSM"/>
    <property type="match status" value="1"/>
</dbReference>
<dbReference type="Pfam" id="PF01476">
    <property type="entry name" value="LysM"/>
    <property type="match status" value="1"/>
</dbReference>
<reference evidence="4" key="1">
    <citation type="journal article" date="2018" name="Front. Microbiol.">
        <title>Comparative Genomics of the Herbivore Gut Symbiont Lactobacillus reuteri Reveals Genetic Diversity and Lifestyle Adaptation.</title>
        <authorList>
            <person name="Zhao J."/>
        </authorList>
    </citation>
    <scope>NUCLEOTIDE SEQUENCE [LARGE SCALE GENOMIC DNA]</scope>
    <source>
        <strain evidence="4">LR9</strain>
    </source>
</reference>
<sequence length="203" mass="22363">MIYILKTKQSNGVKIVALTMGAAALGFIGVEQTANASTQIDSNHVQIEEGDTLGKIANDYGTSVEALVQTNNIPNKNLIHIGDKLVINIPEKEQDVQTNKTVTNQQAQPTQQTQKNVTTNYQPTQTQNYATGNSAKDWIAARESGNDYNAVNGRYIGKYQLDASYLNGDYSIANQEKVADQYVAQRYGSWEAALAFHNSHGWY</sequence>
<evidence type="ECO:0000256" key="1">
    <source>
        <dbReference type="SAM" id="MobiDB-lite"/>
    </source>
</evidence>
<feature type="domain" description="LysM" evidence="2">
    <location>
        <begin position="43"/>
        <end position="87"/>
    </location>
</feature>
<dbReference type="Proteomes" id="UP000245735">
    <property type="component" value="Unassembled WGS sequence"/>
</dbReference>
<organism evidence="3 4">
    <name type="scientific">Limosilactobacillus reuteri</name>
    <name type="common">Lactobacillus reuteri</name>
    <dbReference type="NCBI Taxonomy" id="1598"/>
    <lineage>
        <taxon>Bacteria</taxon>
        <taxon>Bacillati</taxon>
        <taxon>Bacillota</taxon>
        <taxon>Bacilli</taxon>
        <taxon>Lactobacillales</taxon>
        <taxon>Lactobacillaceae</taxon>
        <taxon>Limosilactobacillus</taxon>
    </lineage>
</organism>
<dbReference type="Gene3D" id="3.10.350.10">
    <property type="entry name" value="LysM domain"/>
    <property type="match status" value="1"/>
</dbReference>
<dbReference type="EMBL" id="QGHV01000034">
    <property type="protein sequence ID" value="PWT37224.1"/>
    <property type="molecule type" value="Genomic_DNA"/>
</dbReference>
<dbReference type="CDD" id="cd00118">
    <property type="entry name" value="LysM"/>
    <property type="match status" value="1"/>
</dbReference>
<proteinExistence type="predicted"/>
<dbReference type="RefSeq" id="WP_109975865.1">
    <property type="nucleotide sequence ID" value="NZ_QGHV01000034.1"/>
</dbReference>